<feature type="active site" description="Proton acceptor" evidence="4">
    <location>
        <position position="186"/>
    </location>
</feature>
<proteinExistence type="predicted"/>
<dbReference type="InterPro" id="IPR050301">
    <property type="entry name" value="NTE"/>
</dbReference>
<name>A0A6I4W6J3_9ACTN</name>
<dbReference type="RefSeq" id="WP_161103309.1">
    <property type="nucleotide sequence ID" value="NZ_JBHLYI010000010.1"/>
</dbReference>
<dbReference type="InterPro" id="IPR016035">
    <property type="entry name" value="Acyl_Trfase/lysoPLipase"/>
</dbReference>
<dbReference type="OrthoDB" id="2339873at2"/>
<evidence type="ECO:0000256" key="4">
    <source>
        <dbReference type="PROSITE-ProRule" id="PRU01161"/>
    </source>
</evidence>
<feature type="short sequence motif" description="GXSXG" evidence="4">
    <location>
        <begin position="40"/>
        <end position="44"/>
    </location>
</feature>
<dbReference type="SUPFAM" id="SSF52151">
    <property type="entry name" value="FabD/lysophospholipase-like"/>
    <property type="match status" value="1"/>
</dbReference>
<dbReference type="GO" id="GO:0016787">
    <property type="term" value="F:hydrolase activity"/>
    <property type="evidence" value="ECO:0007669"/>
    <property type="project" value="UniProtKB-UniRule"/>
</dbReference>
<dbReference type="PANTHER" id="PTHR14226">
    <property type="entry name" value="NEUROPATHY TARGET ESTERASE/SWISS CHEESE D.MELANOGASTER"/>
    <property type="match status" value="1"/>
</dbReference>
<evidence type="ECO:0000256" key="3">
    <source>
        <dbReference type="ARBA" id="ARBA00023098"/>
    </source>
</evidence>
<comment type="caution">
    <text evidence="6">The sequence shown here is derived from an EMBL/GenBank/DDBJ whole genome shotgun (WGS) entry which is preliminary data.</text>
</comment>
<protein>
    <submittedName>
        <fullName evidence="6">Patatin-like phospholipase family protein</fullName>
    </submittedName>
</protein>
<dbReference type="Gene3D" id="3.40.1090.10">
    <property type="entry name" value="Cytosolic phospholipase A2 catalytic domain"/>
    <property type="match status" value="2"/>
</dbReference>
<evidence type="ECO:0000256" key="1">
    <source>
        <dbReference type="ARBA" id="ARBA00022801"/>
    </source>
</evidence>
<reference evidence="6 7" key="1">
    <citation type="submission" date="2019-12" db="EMBL/GenBank/DDBJ databases">
        <title>Nocardia macrotermitis sp. nov. and Nocardia aurantia sp. nov., isolated from the gut of the fungus growing-termite Macrotermes natalensis.</title>
        <authorList>
            <person name="Christine B."/>
            <person name="Rene B."/>
        </authorList>
    </citation>
    <scope>NUCLEOTIDE SEQUENCE [LARGE SCALE GENOMIC DNA]</scope>
    <source>
        <strain evidence="6 7">DSM 102126</strain>
    </source>
</reference>
<dbReference type="PANTHER" id="PTHR14226:SF57">
    <property type="entry name" value="BLR7027 PROTEIN"/>
    <property type="match status" value="1"/>
</dbReference>
<accession>A0A6I4W6J3</accession>
<dbReference type="Proteomes" id="UP000431901">
    <property type="component" value="Unassembled WGS sequence"/>
</dbReference>
<evidence type="ECO:0000313" key="7">
    <source>
        <dbReference type="Proteomes" id="UP000431901"/>
    </source>
</evidence>
<sequence>MRRALVLGSGAVAGALWQAGMVEGLRRAGTDLGAADLVTGCSAGAYVAALLAHGADLPRVVADLAAARPPHEDSGQVDRLARLYDTLGVLADDSFPPGERRRRVGAAAVRADTADGTARINGLIDRLPARDWPDRPLLLPAVDVASGDRVVWRRGGAAPFEPALRAAVATPTMFPPVEIAGRRYMDGAVYSHTHADLAAGHERVVVLAPMRQLQSDAGSAAATVVGPDAEAAEVFDIELFDQFPGMASYEAGLRQAAVQAPAVARAWSGS</sequence>
<keyword evidence="3 4" id="KW-0443">Lipid metabolism</keyword>
<comment type="caution">
    <text evidence="4">Lacks conserved residue(s) required for the propagation of feature annotation.</text>
</comment>
<organism evidence="6 7">
    <name type="scientific">Actinomadura rayongensis</name>
    <dbReference type="NCBI Taxonomy" id="1429076"/>
    <lineage>
        <taxon>Bacteria</taxon>
        <taxon>Bacillati</taxon>
        <taxon>Actinomycetota</taxon>
        <taxon>Actinomycetes</taxon>
        <taxon>Streptosporangiales</taxon>
        <taxon>Thermomonosporaceae</taxon>
        <taxon>Actinomadura</taxon>
    </lineage>
</organism>
<dbReference type="GO" id="GO:0016042">
    <property type="term" value="P:lipid catabolic process"/>
    <property type="evidence" value="ECO:0007669"/>
    <property type="project" value="UniProtKB-UniRule"/>
</dbReference>
<dbReference type="Pfam" id="PF01734">
    <property type="entry name" value="Patatin"/>
    <property type="match status" value="1"/>
</dbReference>
<evidence type="ECO:0000259" key="5">
    <source>
        <dbReference type="PROSITE" id="PS51635"/>
    </source>
</evidence>
<feature type="short sequence motif" description="DGA/G" evidence="4">
    <location>
        <begin position="186"/>
        <end position="188"/>
    </location>
</feature>
<feature type="domain" description="PNPLA" evidence="5">
    <location>
        <begin position="6"/>
        <end position="199"/>
    </location>
</feature>
<dbReference type="AlphaFoldDB" id="A0A6I4W6J3"/>
<gene>
    <name evidence="6" type="ORF">GQ466_14145</name>
</gene>
<keyword evidence="2 4" id="KW-0442">Lipid degradation</keyword>
<keyword evidence="7" id="KW-1185">Reference proteome</keyword>
<feature type="active site" description="Nucleophile" evidence="4">
    <location>
        <position position="42"/>
    </location>
</feature>
<dbReference type="EMBL" id="WUTW01000002">
    <property type="protein sequence ID" value="MXQ65178.1"/>
    <property type="molecule type" value="Genomic_DNA"/>
</dbReference>
<dbReference type="PROSITE" id="PS51635">
    <property type="entry name" value="PNPLA"/>
    <property type="match status" value="1"/>
</dbReference>
<evidence type="ECO:0000313" key="6">
    <source>
        <dbReference type="EMBL" id="MXQ65178.1"/>
    </source>
</evidence>
<evidence type="ECO:0000256" key="2">
    <source>
        <dbReference type="ARBA" id="ARBA00022963"/>
    </source>
</evidence>
<keyword evidence="1 4" id="KW-0378">Hydrolase</keyword>
<dbReference type="InterPro" id="IPR002641">
    <property type="entry name" value="PNPLA_dom"/>
</dbReference>